<keyword evidence="2" id="KW-1185">Reference proteome</keyword>
<evidence type="ECO:0000313" key="1">
    <source>
        <dbReference type="EMBL" id="SFO03584.1"/>
    </source>
</evidence>
<organism evidence="1 2">
    <name type="scientific">Xenorhabdus japonica</name>
    <dbReference type="NCBI Taxonomy" id="53341"/>
    <lineage>
        <taxon>Bacteria</taxon>
        <taxon>Pseudomonadati</taxon>
        <taxon>Pseudomonadota</taxon>
        <taxon>Gammaproteobacteria</taxon>
        <taxon>Enterobacterales</taxon>
        <taxon>Morganellaceae</taxon>
        <taxon>Xenorhabdus</taxon>
    </lineage>
</organism>
<dbReference type="NCBIfam" id="TIGR00249">
    <property type="entry name" value="sixA"/>
    <property type="match status" value="1"/>
</dbReference>
<reference evidence="2" key="1">
    <citation type="submission" date="2016-10" db="EMBL/GenBank/DDBJ databases">
        <authorList>
            <person name="Varghese N."/>
            <person name="Submissions S."/>
        </authorList>
    </citation>
    <scope>NUCLEOTIDE SEQUENCE [LARGE SCALE GENOMIC DNA]</scope>
    <source>
        <strain evidence="2">DSM 16522</strain>
    </source>
</reference>
<dbReference type="GO" id="GO:0005737">
    <property type="term" value="C:cytoplasm"/>
    <property type="evidence" value="ECO:0007669"/>
    <property type="project" value="InterPro"/>
</dbReference>
<accession>A0A1I5DWD2</accession>
<proteinExistence type="predicted"/>
<dbReference type="STRING" id="53341.SAMN05421579_14714"/>
<dbReference type="SUPFAM" id="SSF53254">
    <property type="entry name" value="Phosphoglycerate mutase-like"/>
    <property type="match status" value="1"/>
</dbReference>
<dbReference type="InterPro" id="IPR029033">
    <property type="entry name" value="His_PPase_superfam"/>
</dbReference>
<protein>
    <submittedName>
        <fullName evidence="1">Phosphohistidine phosphatase, SixA</fullName>
    </submittedName>
</protein>
<dbReference type="EMBL" id="FOVO01000047">
    <property type="protein sequence ID" value="SFO03584.1"/>
    <property type="molecule type" value="Genomic_DNA"/>
</dbReference>
<sequence>MSGLRIGLQLTKRWIMYVFIMRHGDAALDAISDATRELMPQGCQESQKMACWLSQQSPDIDCVLVSPYTRAAQTLKIVRENLALPDDEEVLAELIPSGDVALVASYLHVLSTQGRKSVLVVSHLPLVGYLVSELCPGQIPPMFATSGIACVELDHQTEKGCLLWQTSPAQLTKKPN</sequence>
<name>A0A1I5DWD2_9GAMM</name>
<dbReference type="Proteomes" id="UP000199011">
    <property type="component" value="Unassembled WGS sequence"/>
</dbReference>
<evidence type="ECO:0000313" key="2">
    <source>
        <dbReference type="Proteomes" id="UP000199011"/>
    </source>
</evidence>
<dbReference type="InterPro" id="IPR004449">
    <property type="entry name" value="SixA"/>
</dbReference>
<dbReference type="InterPro" id="IPR013078">
    <property type="entry name" value="His_Pase_superF_clade-1"/>
</dbReference>
<dbReference type="CDD" id="cd07067">
    <property type="entry name" value="HP_PGM_like"/>
    <property type="match status" value="1"/>
</dbReference>
<gene>
    <name evidence="1" type="ORF">SAMN05421579_14714</name>
</gene>
<dbReference type="Gene3D" id="3.40.50.1240">
    <property type="entry name" value="Phosphoglycerate mutase-like"/>
    <property type="match status" value="1"/>
</dbReference>
<dbReference type="AlphaFoldDB" id="A0A1I5DWD2"/>
<dbReference type="GO" id="GO:0101006">
    <property type="term" value="F:protein histidine phosphatase activity"/>
    <property type="evidence" value="ECO:0007669"/>
    <property type="project" value="InterPro"/>
</dbReference>
<dbReference type="Pfam" id="PF00300">
    <property type="entry name" value="His_Phos_1"/>
    <property type="match status" value="1"/>
</dbReference>